<protein>
    <submittedName>
        <fullName evidence="1">Uncharacterized protein</fullName>
    </submittedName>
</protein>
<proteinExistence type="predicted"/>
<accession>A0ACC0YDS3</accession>
<dbReference type="Proteomes" id="UP001163603">
    <property type="component" value="Chromosome 7"/>
</dbReference>
<name>A0ACC0YDS3_9ROSI</name>
<evidence type="ECO:0000313" key="2">
    <source>
        <dbReference type="Proteomes" id="UP001163603"/>
    </source>
</evidence>
<gene>
    <name evidence="1" type="ORF">Pint_25854</name>
</gene>
<comment type="caution">
    <text evidence="1">The sequence shown here is derived from an EMBL/GenBank/DDBJ whole genome shotgun (WGS) entry which is preliminary data.</text>
</comment>
<organism evidence="1 2">
    <name type="scientific">Pistacia integerrima</name>
    <dbReference type="NCBI Taxonomy" id="434235"/>
    <lineage>
        <taxon>Eukaryota</taxon>
        <taxon>Viridiplantae</taxon>
        <taxon>Streptophyta</taxon>
        <taxon>Embryophyta</taxon>
        <taxon>Tracheophyta</taxon>
        <taxon>Spermatophyta</taxon>
        <taxon>Magnoliopsida</taxon>
        <taxon>eudicotyledons</taxon>
        <taxon>Gunneridae</taxon>
        <taxon>Pentapetalae</taxon>
        <taxon>rosids</taxon>
        <taxon>malvids</taxon>
        <taxon>Sapindales</taxon>
        <taxon>Anacardiaceae</taxon>
        <taxon>Pistacia</taxon>
    </lineage>
</organism>
<reference evidence="2" key="1">
    <citation type="journal article" date="2023" name="G3 (Bethesda)">
        <title>Genome assembly and association tests identify interacting loci associated with vigor, precocity, and sex in interspecific pistachio rootstocks.</title>
        <authorList>
            <person name="Palmer W."/>
            <person name="Jacygrad E."/>
            <person name="Sagayaradj S."/>
            <person name="Cavanaugh K."/>
            <person name="Han R."/>
            <person name="Bertier L."/>
            <person name="Beede B."/>
            <person name="Kafkas S."/>
            <person name="Golino D."/>
            <person name="Preece J."/>
            <person name="Michelmore R."/>
        </authorList>
    </citation>
    <scope>NUCLEOTIDE SEQUENCE [LARGE SCALE GENOMIC DNA]</scope>
</reference>
<dbReference type="EMBL" id="CM047742">
    <property type="protein sequence ID" value="KAJ0034487.1"/>
    <property type="molecule type" value="Genomic_DNA"/>
</dbReference>
<evidence type="ECO:0000313" key="1">
    <source>
        <dbReference type="EMBL" id="KAJ0034487.1"/>
    </source>
</evidence>
<sequence length="252" mass="29656">MGCKEALCELEDTDPDFKSINFIKEDWDEAALMYNCFKVLEDLSQELSNLLNCKYNTAKVDFPMFCDIFLKLVQLGKSDNHYFCFLVSRFRKYFDEFWNKSKLVLVITGILDPQFKMSFNVENFYKEMYGNDAKARFYRIVDYVANIFNQYAKGTNNSMSSSSQESELNCYLSDPKCPSEEGFDILQWWHFNSSTYPILARMARDFLSIPISATDEDDSLVKEIKCVYDCLDNDFKLKFAYTKIWFDNLENN</sequence>
<keyword evidence="2" id="KW-1185">Reference proteome</keyword>